<evidence type="ECO:0000313" key="1">
    <source>
        <dbReference type="EMBL" id="KAJ9058271.1"/>
    </source>
</evidence>
<organism evidence="1 2">
    <name type="scientific">Entomophthora muscae</name>
    <dbReference type="NCBI Taxonomy" id="34485"/>
    <lineage>
        <taxon>Eukaryota</taxon>
        <taxon>Fungi</taxon>
        <taxon>Fungi incertae sedis</taxon>
        <taxon>Zoopagomycota</taxon>
        <taxon>Entomophthoromycotina</taxon>
        <taxon>Entomophthoromycetes</taxon>
        <taxon>Entomophthorales</taxon>
        <taxon>Entomophthoraceae</taxon>
        <taxon>Entomophthora</taxon>
    </lineage>
</organism>
<gene>
    <name evidence="1" type="ORF">DSO57_1013961</name>
</gene>
<evidence type="ECO:0000313" key="2">
    <source>
        <dbReference type="Proteomes" id="UP001165960"/>
    </source>
</evidence>
<proteinExistence type="predicted"/>
<dbReference type="EMBL" id="QTSX02005732">
    <property type="protein sequence ID" value="KAJ9058271.1"/>
    <property type="molecule type" value="Genomic_DNA"/>
</dbReference>
<dbReference type="Proteomes" id="UP001165960">
    <property type="component" value="Unassembled WGS sequence"/>
</dbReference>
<accession>A0ACC2S7L2</accession>
<keyword evidence="2" id="KW-1185">Reference proteome</keyword>
<protein>
    <submittedName>
        <fullName evidence="1">Uncharacterized protein</fullName>
    </submittedName>
</protein>
<comment type="caution">
    <text evidence="1">The sequence shown here is derived from an EMBL/GenBank/DDBJ whole genome shotgun (WGS) entry which is preliminary data.</text>
</comment>
<reference evidence="1" key="1">
    <citation type="submission" date="2022-04" db="EMBL/GenBank/DDBJ databases">
        <title>Genome of the entomopathogenic fungus Entomophthora muscae.</title>
        <authorList>
            <person name="Elya C."/>
            <person name="Lovett B.R."/>
            <person name="Lee E."/>
            <person name="Macias A.M."/>
            <person name="Hajek A.E."/>
            <person name="De Bivort B.L."/>
            <person name="Kasson M.T."/>
            <person name="De Fine Licht H.H."/>
            <person name="Stajich J.E."/>
        </authorList>
    </citation>
    <scope>NUCLEOTIDE SEQUENCE</scope>
    <source>
        <strain evidence="1">Berkeley</strain>
    </source>
</reference>
<sequence>MGRIKNWLSLDRGLIRLTWNKVNLFNMAKKTRITNTNDKTLYQQMWQAKKETRGYHDAEITEKKWKKIFASSSRLPTTDSFICQKVDAGAHPATLNKGRLRPHPRPAALTFAALERRLDFVVFRALLAHSIRHAKQMILHGKVTINGQKVKVSSTFVQDGDIIQVDPSSISVLSGDKGTDLEFHPPSFSLPFMFLPPYLEVDYSTCSVVFLRSPVSRPGKSEIPSPFPPEVHALAYEYYAGKH</sequence>
<name>A0ACC2S7L2_9FUNG</name>